<dbReference type="EMBL" id="KK853449">
    <property type="protein sequence ID" value="KDR07557.1"/>
    <property type="molecule type" value="Genomic_DNA"/>
</dbReference>
<protein>
    <submittedName>
        <fullName evidence="2">Uncharacterized protein</fullName>
    </submittedName>
</protein>
<dbReference type="InParanoid" id="A0A067QJ57"/>
<name>A0A067QJ57_ZOONE</name>
<evidence type="ECO:0000256" key="1">
    <source>
        <dbReference type="SAM" id="MobiDB-lite"/>
    </source>
</evidence>
<feature type="region of interest" description="Disordered" evidence="1">
    <location>
        <begin position="608"/>
        <end position="640"/>
    </location>
</feature>
<feature type="compositionally biased region" description="Polar residues" evidence="1">
    <location>
        <begin position="30"/>
        <end position="49"/>
    </location>
</feature>
<dbReference type="STRING" id="136037.A0A067QJ57"/>
<evidence type="ECO:0000313" key="2">
    <source>
        <dbReference type="EMBL" id="KDR07557.1"/>
    </source>
</evidence>
<dbReference type="Proteomes" id="UP000027135">
    <property type="component" value="Unassembled WGS sequence"/>
</dbReference>
<feature type="region of interest" description="Disordered" evidence="1">
    <location>
        <begin position="27"/>
        <end position="67"/>
    </location>
</feature>
<evidence type="ECO:0000313" key="3">
    <source>
        <dbReference type="Proteomes" id="UP000027135"/>
    </source>
</evidence>
<dbReference type="AlphaFoldDB" id="A0A067QJ57"/>
<feature type="compositionally biased region" description="Low complexity" evidence="1">
    <location>
        <begin position="608"/>
        <end position="621"/>
    </location>
</feature>
<proteinExistence type="predicted"/>
<reference evidence="2 3" key="1">
    <citation type="journal article" date="2014" name="Nat. Commun.">
        <title>Molecular traces of alternative social organization in a termite genome.</title>
        <authorList>
            <person name="Terrapon N."/>
            <person name="Li C."/>
            <person name="Robertson H.M."/>
            <person name="Ji L."/>
            <person name="Meng X."/>
            <person name="Booth W."/>
            <person name="Chen Z."/>
            <person name="Childers C.P."/>
            <person name="Glastad K.M."/>
            <person name="Gokhale K."/>
            <person name="Gowin J."/>
            <person name="Gronenberg W."/>
            <person name="Hermansen R.A."/>
            <person name="Hu H."/>
            <person name="Hunt B.G."/>
            <person name="Huylmans A.K."/>
            <person name="Khalil S.M."/>
            <person name="Mitchell R.D."/>
            <person name="Munoz-Torres M.C."/>
            <person name="Mustard J.A."/>
            <person name="Pan H."/>
            <person name="Reese J.T."/>
            <person name="Scharf M.E."/>
            <person name="Sun F."/>
            <person name="Vogel H."/>
            <person name="Xiao J."/>
            <person name="Yang W."/>
            <person name="Yang Z."/>
            <person name="Yang Z."/>
            <person name="Zhou J."/>
            <person name="Zhu J."/>
            <person name="Brent C.S."/>
            <person name="Elsik C.G."/>
            <person name="Goodisman M.A."/>
            <person name="Liberles D.A."/>
            <person name="Roe R.M."/>
            <person name="Vargo E.L."/>
            <person name="Vilcinskas A."/>
            <person name="Wang J."/>
            <person name="Bornberg-Bauer E."/>
            <person name="Korb J."/>
            <person name="Zhang G."/>
            <person name="Liebig J."/>
        </authorList>
    </citation>
    <scope>NUCLEOTIDE SEQUENCE [LARGE SCALE GENOMIC DNA]</scope>
    <source>
        <tissue evidence="2">Whole organism</tissue>
    </source>
</reference>
<gene>
    <name evidence="2" type="ORF">L798_02947</name>
</gene>
<keyword evidence="3" id="KW-1185">Reference proteome</keyword>
<sequence length="640" mass="69170">MSCSSSRHSSRSLVGLLSTARPASFIESYSGRSPTNPSSPIAYRPTTSEHILPGSTRPASYTDPHSNSSPIGQAVPLLCRAAASECTLPGTVGSISPEELLCNKDNPVSQIKHVPPTVSHLLHHSTFCSENITVISEHPSEVRNCEDNMSTLSVSTVKSCIKLNSSNIDTTSTVLQNKYLGNDRGIENCEAATEIEDITSSRGAEIDVHISSYISPNLSNSDGTTIIEIAQNPLTSHNVSQTSGVKSSIELNILSNDDMSYSTYLTRNQDKLSSNKSIIVTYPQYSPTISPEHNTVKYLKDSMKSIQSNGAQSMPTANDKNNKGNTVIDIQEQQSCSDNTFAQHVSCNESNAIRVIKSKYPRSATLKGQIDDKDKNSLVSDTVHSTDLTCNISPLTDTNVQYSPPCLHVKTENIQNQEPCSADATIGQTVIDSNISTIRYLNTDIYMHLHKANILHGQVNVESNSQKEVRHPTLNKTMNSASVSNTFHHSRNTGKPYIHNNQDCVATLARPYRQNCETPQNSVTIDHCRSEEVPDAETCSVTPALTIQTDTVQSSSVLESVCSPLTPISNSTATGEQTTGYQIMESSDTSLTLSLVTSESTHSSISITSISSGNTMNSSSTFPPSAAGSPVHSDYTNKKD</sequence>
<feature type="compositionally biased region" description="Polar residues" evidence="1">
    <location>
        <begin position="57"/>
        <end position="67"/>
    </location>
</feature>
<organism evidence="2 3">
    <name type="scientific">Zootermopsis nevadensis</name>
    <name type="common">Dampwood termite</name>
    <dbReference type="NCBI Taxonomy" id="136037"/>
    <lineage>
        <taxon>Eukaryota</taxon>
        <taxon>Metazoa</taxon>
        <taxon>Ecdysozoa</taxon>
        <taxon>Arthropoda</taxon>
        <taxon>Hexapoda</taxon>
        <taxon>Insecta</taxon>
        <taxon>Pterygota</taxon>
        <taxon>Neoptera</taxon>
        <taxon>Polyneoptera</taxon>
        <taxon>Dictyoptera</taxon>
        <taxon>Blattodea</taxon>
        <taxon>Blattoidea</taxon>
        <taxon>Termitoidae</taxon>
        <taxon>Termopsidae</taxon>
        <taxon>Zootermopsis</taxon>
    </lineage>
</organism>
<accession>A0A067QJ57</accession>